<organism evidence="2 3">
    <name type="scientific">Papaver somniferum</name>
    <name type="common">Opium poppy</name>
    <dbReference type="NCBI Taxonomy" id="3469"/>
    <lineage>
        <taxon>Eukaryota</taxon>
        <taxon>Viridiplantae</taxon>
        <taxon>Streptophyta</taxon>
        <taxon>Embryophyta</taxon>
        <taxon>Tracheophyta</taxon>
        <taxon>Spermatophyta</taxon>
        <taxon>Magnoliopsida</taxon>
        <taxon>Ranunculales</taxon>
        <taxon>Papaveraceae</taxon>
        <taxon>Papaveroideae</taxon>
        <taxon>Papaver</taxon>
    </lineage>
</organism>
<dbReference type="Gramene" id="RZC64520">
    <property type="protein sequence ID" value="RZC64520"/>
    <property type="gene ID" value="C5167_008212"/>
</dbReference>
<gene>
    <name evidence="2" type="ORF">C5167_008212</name>
</gene>
<sequence>MLKAKKLRVEDALHATKVKSLLDDAKAGSPESPHLSTAYSGHLLPSMPISNSHNNLTPILIKGPSFQSLQTRVQHLKKKANHQRNEQFQTEMLLRAEEMHGSYKKLLEEQKKEGEALMLASKSLSTQIWQSLLVSHLIYTTRFGSGIRIS</sequence>
<accession>A0A4Y7JWU0</accession>
<evidence type="ECO:0000313" key="3">
    <source>
        <dbReference type="Proteomes" id="UP000316621"/>
    </source>
</evidence>
<evidence type="ECO:0000256" key="1">
    <source>
        <dbReference type="SAM" id="Coils"/>
    </source>
</evidence>
<protein>
    <submittedName>
        <fullName evidence="2">Uncharacterized protein</fullName>
    </submittedName>
</protein>
<evidence type="ECO:0000313" key="2">
    <source>
        <dbReference type="EMBL" id="RZC64520.1"/>
    </source>
</evidence>
<keyword evidence="1" id="KW-0175">Coiled coil</keyword>
<feature type="coiled-coil region" evidence="1">
    <location>
        <begin position="66"/>
        <end position="113"/>
    </location>
</feature>
<reference evidence="2 3" key="1">
    <citation type="journal article" date="2018" name="Science">
        <title>The opium poppy genome and morphinan production.</title>
        <authorList>
            <person name="Guo L."/>
            <person name="Winzer T."/>
            <person name="Yang X."/>
            <person name="Li Y."/>
            <person name="Ning Z."/>
            <person name="He Z."/>
            <person name="Teodor R."/>
            <person name="Lu Y."/>
            <person name="Bowser T.A."/>
            <person name="Graham I.A."/>
            <person name="Ye K."/>
        </authorList>
    </citation>
    <scope>NUCLEOTIDE SEQUENCE [LARGE SCALE GENOMIC DNA]</scope>
    <source>
        <strain evidence="3">cv. HN1</strain>
        <tissue evidence="2">Leaves</tissue>
    </source>
</reference>
<dbReference type="EMBL" id="CM010720">
    <property type="protein sequence ID" value="RZC64520.1"/>
    <property type="molecule type" value="Genomic_DNA"/>
</dbReference>
<keyword evidence="3" id="KW-1185">Reference proteome</keyword>
<proteinExistence type="predicted"/>
<dbReference type="Proteomes" id="UP000316621">
    <property type="component" value="Chromosome 6"/>
</dbReference>
<name>A0A4Y7JWU0_PAPSO</name>
<dbReference type="AlphaFoldDB" id="A0A4Y7JWU0"/>